<gene>
    <name evidence="2" type="ORF">JM658_15930</name>
</gene>
<feature type="domain" description="Putative adhesin Stv" evidence="1">
    <location>
        <begin position="10"/>
        <end position="151"/>
    </location>
</feature>
<organism evidence="2 3">
    <name type="scientific">Joostella atrarenae</name>
    <dbReference type="NCBI Taxonomy" id="679257"/>
    <lineage>
        <taxon>Bacteria</taxon>
        <taxon>Pseudomonadati</taxon>
        <taxon>Bacteroidota</taxon>
        <taxon>Flavobacteriia</taxon>
        <taxon>Flavobacteriales</taxon>
        <taxon>Flavobacteriaceae</taxon>
        <taxon>Joostella</taxon>
    </lineage>
</organism>
<dbReference type="Pfam" id="PF21527">
    <property type="entry name" value="Stv"/>
    <property type="match status" value="1"/>
</dbReference>
<dbReference type="InterPro" id="IPR049002">
    <property type="entry name" value="Stv"/>
</dbReference>
<keyword evidence="3" id="KW-1185">Reference proteome</keyword>
<protein>
    <recommendedName>
        <fullName evidence="1">Putative adhesin Stv domain-containing protein</fullName>
    </recommendedName>
</protein>
<name>A0ABS9J7B6_9FLAO</name>
<proteinExistence type="predicted"/>
<comment type="caution">
    <text evidence="2">The sequence shown here is derived from an EMBL/GenBank/DDBJ whole genome shotgun (WGS) entry which is preliminary data.</text>
</comment>
<sequence length="162" mass="17417">MSVHVSNKDIVLLGHGSYSGGAKNFKLPETIDLYVLQPVGYTLMTDVAAALITQQPITKILLHHANGSGNTLIDPPMAIYRGGELAPDLMLYDLGELTSWGQKVIGNKKNVITVSTTISLSDLITTQSKIKVALDNLPKGEKLKLYWSACASQVRGNNASLP</sequence>
<reference evidence="2 3" key="1">
    <citation type="submission" date="2021-01" db="EMBL/GenBank/DDBJ databases">
        <title>Genome sequencing of Joostella atrarenae M1-2 (= KCTC 23194).</title>
        <authorList>
            <person name="Zakaria M.R."/>
            <person name="Lam M.Q."/>
            <person name="Chong C.S."/>
        </authorList>
    </citation>
    <scope>NUCLEOTIDE SEQUENCE [LARGE SCALE GENOMIC DNA]</scope>
    <source>
        <strain evidence="2 3">M1-2</strain>
    </source>
</reference>
<dbReference type="Proteomes" id="UP000829517">
    <property type="component" value="Unassembled WGS sequence"/>
</dbReference>
<evidence type="ECO:0000259" key="1">
    <source>
        <dbReference type="Pfam" id="PF21527"/>
    </source>
</evidence>
<dbReference type="EMBL" id="JAETXX010000015">
    <property type="protein sequence ID" value="MCF8716320.1"/>
    <property type="molecule type" value="Genomic_DNA"/>
</dbReference>
<evidence type="ECO:0000313" key="3">
    <source>
        <dbReference type="Proteomes" id="UP000829517"/>
    </source>
</evidence>
<accession>A0ABS9J7B6</accession>
<evidence type="ECO:0000313" key="2">
    <source>
        <dbReference type="EMBL" id="MCF8716320.1"/>
    </source>
</evidence>
<dbReference type="RefSeq" id="WP_236960625.1">
    <property type="nucleotide sequence ID" value="NZ_JAETXX010000015.1"/>
</dbReference>